<accession>A0A8S1AEH7</accession>
<organism evidence="1 2">
    <name type="scientific">Arctia plantaginis</name>
    <name type="common">Wood tiger moth</name>
    <name type="synonym">Phalaena plantaginis</name>
    <dbReference type="NCBI Taxonomy" id="874455"/>
    <lineage>
        <taxon>Eukaryota</taxon>
        <taxon>Metazoa</taxon>
        <taxon>Ecdysozoa</taxon>
        <taxon>Arthropoda</taxon>
        <taxon>Hexapoda</taxon>
        <taxon>Insecta</taxon>
        <taxon>Pterygota</taxon>
        <taxon>Neoptera</taxon>
        <taxon>Endopterygota</taxon>
        <taxon>Lepidoptera</taxon>
        <taxon>Glossata</taxon>
        <taxon>Ditrysia</taxon>
        <taxon>Noctuoidea</taxon>
        <taxon>Erebidae</taxon>
        <taxon>Arctiinae</taxon>
        <taxon>Arctia</taxon>
    </lineage>
</organism>
<protein>
    <submittedName>
        <fullName evidence="1">Uncharacterized protein</fullName>
    </submittedName>
</protein>
<evidence type="ECO:0000313" key="1">
    <source>
        <dbReference type="EMBL" id="CAB3244074.1"/>
    </source>
</evidence>
<proteinExistence type="predicted"/>
<reference evidence="1 2" key="1">
    <citation type="submission" date="2020-04" db="EMBL/GenBank/DDBJ databases">
        <authorList>
            <person name="Wallbank WR R."/>
            <person name="Pardo Diaz C."/>
            <person name="Kozak K."/>
            <person name="Martin S."/>
            <person name="Jiggins C."/>
            <person name="Moest M."/>
            <person name="Warren A I."/>
            <person name="Byers J.R.P. K."/>
            <person name="Montejo-Kovacevich G."/>
            <person name="Yen C E."/>
        </authorList>
    </citation>
    <scope>NUCLEOTIDE SEQUENCE [LARGE SCALE GENOMIC DNA]</scope>
</reference>
<dbReference type="SUPFAM" id="SSF57997">
    <property type="entry name" value="Tropomyosin"/>
    <property type="match status" value="1"/>
</dbReference>
<dbReference type="AlphaFoldDB" id="A0A8S1AEH7"/>
<comment type="caution">
    <text evidence="1">The sequence shown here is derived from an EMBL/GenBank/DDBJ whole genome shotgun (WGS) entry which is preliminary data.</text>
</comment>
<name>A0A8S1AEH7_ARCPL</name>
<keyword evidence="2" id="KW-1185">Reference proteome</keyword>
<gene>
    <name evidence="1" type="ORF">APLA_LOCUS9752</name>
</gene>
<dbReference type="Proteomes" id="UP000494106">
    <property type="component" value="Unassembled WGS sequence"/>
</dbReference>
<evidence type="ECO:0000313" key="2">
    <source>
        <dbReference type="Proteomes" id="UP000494106"/>
    </source>
</evidence>
<sequence length="101" mass="11820">MEFFYPVLRGPRASSVGVHACEISDRRLRTLTSDRTRVRRRPYRQQGAVPRDRRRAGLRLRRPRHAHGRARAAHELVAEKEKYKDIGDDLDTAFVELILKD</sequence>
<dbReference type="EMBL" id="CADEBC010000520">
    <property type="protein sequence ID" value="CAB3244074.1"/>
    <property type="molecule type" value="Genomic_DNA"/>
</dbReference>